<dbReference type="AlphaFoldDB" id="A0A8B6ZSP0"/>
<dbReference type="PROSITE" id="PS00983">
    <property type="entry name" value="LY6_UPAR"/>
    <property type="match status" value="1"/>
</dbReference>
<evidence type="ECO:0000256" key="7">
    <source>
        <dbReference type="ARBA" id="ARBA00023180"/>
    </source>
</evidence>
<evidence type="ECO:0000256" key="6">
    <source>
        <dbReference type="ARBA" id="ARBA00023157"/>
    </source>
</evidence>
<evidence type="ECO:0000256" key="2">
    <source>
        <dbReference type="ARBA" id="ARBA00022475"/>
    </source>
</evidence>
<keyword evidence="4 9" id="KW-0732">Signal</keyword>
<dbReference type="GO" id="GO:0030550">
    <property type="term" value="F:acetylcholine receptor inhibitor activity"/>
    <property type="evidence" value="ECO:0007669"/>
    <property type="project" value="TreeGrafter"/>
</dbReference>
<dbReference type="InterPro" id="IPR016054">
    <property type="entry name" value="LY6_UPA_recep-like"/>
</dbReference>
<feature type="signal peptide" evidence="9">
    <location>
        <begin position="1"/>
        <end position="20"/>
    </location>
</feature>
<keyword evidence="6" id="KW-1015">Disulfide bond</keyword>
<evidence type="ECO:0000256" key="4">
    <source>
        <dbReference type="ARBA" id="ARBA00022729"/>
    </source>
</evidence>
<dbReference type="InterPro" id="IPR045860">
    <property type="entry name" value="Snake_toxin-like_sf"/>
</dbReference>
<keyword evidence="11" id="KW-1185">Reference proteome</keyword>
<dbReference type="GO" id="GO:0033130">
    <property type="term" value="F:acetylcholine receptor binding"/>
    <property type="evidence" value="ECO:0007669"/>
    <property type="project" value="TreeGrafter"/>
</dbReference>
<name>A0A8B6ZSP0_ORYAF</name>
<sequence length="126" mass="13507">MKTLALPLLVALLCTQRAQGLRCYQCYAAPYLGPCREETCDYPAGVCVSQEVIISLNSEEIKAENKLCLPSCPRNNLPLLGDHQAGMKVDTTVSCCNTDLCNRAGQPLAGGLLLGLGLALLQALLW</sequence>
<evidence type="ECO:0000313" key="11">
    <source>
        <dbReference type="Proteomes" id="UP000694850"/>
    </source>
</evidence>
<keyword evidence="3" id="KW-0336">GPI-anchor</keyword>
<keyword evidence="2" id="KW-1003">Cell membrane</keyword>
<accession>A0A8B6ZSP0</accession>
<dbReference type="Proteomes" id="UP000694850">
    <property type="component" value="Unplaced"/>
</dbReference>
<organism evidence="11 12">
    <name type="scientific">Orycteropus afer afer</name>
    <dbReference type="NCBI Taxonomy" id="1230840"/>
    <lineage>
        <taxon>Eukaryota</taxon>
        <taxon>Metazoa</taxon>
        <taxon>Chordata</taxon>
        <taxon>Craniata</taxon>
        <taxon>Vertebrata</taxon>
        <taxon>Euteleostomi</taxon>
        <taxon>Mammalia</taxon>
        <taxon>Eutheria</taxon>
        <taxon>Afrotheria</taxon>
        <taxon>Tubulidentata</taxon>
        <taxon>Orycteropodidae</taxon>
        <taxon>Orycteropus</taxon>
    </lineage>
</organism>
<dbReference type="OrthoDB" id="9624109at2759"/>
<dbReference type="SUPFAM" id="SSF57302">
    <property type="entry name" value="Snake toxin-like"/>
    <property type="match status" value="1"/>
</dbReference>
<evidence type="ECO:0000256" key="9">
    <source>
        <dbReference type="SAM" id="SignalP"/>
    </source>
</evidence>
<feature type="chain" id="PRO_5034629517" evidence="9">
    <location>
        <begin position="21"/>
        <end position="126"/>
    </location>
</feature>
<dbReference type="Pfam" id="PF00021">
    <property type="entry name" value="UPAR_LY6"/>
    <property type="match status" value="1"/>
</dbReference>
<feature type="domain" description="UPAR/Ly6" evidence="10">
    <location>
        <begin position="21"/>
        <end position="115"/>
    </location>
</feature>
<dbReference type="InterPro" id="IPR051445">
    <property type="entry name" value="LY6H/LY6L_nAChR_modulators"/>
</dbReference>
<evidence type="ECO:0000256" key="3">
    <source>
        <dbReference type="ARBA" id="ARBA00022622"/>
    </source>
</evidence>
<dbReference type="SMART" id="SM00134">
    <property type="entry name" value="LU"/>
    <property type="match status" value="1"/>
</dbReference>
<proteinExistence type="predicted"/>
<protein>
    <submittedName>
        <fullName evidence="12">Lymphocyte antigen 6A-2/6E-1-like</fullName>
    </submittedName>
</protein>
<dbReference type="GO" id="GO:0095500">
    <property type="term" value="P:acetylcholine receptor signaling pathway"/>
    <property type="evidence" value="ECO:0007669"/>
    <property type="project" value="TreeGrafter"/>
</dbReference>
<gene>
    <name evidence="12" type="primary">LOC103196764</name>
</gene>
<dbReference type="InterPro" id="IPR018363">
    <property type="entry name" value="CD59_antigen_CS"/>
</dbReference>
<evidence type="ECO:0000256" key="5">
    <source>
        <dbReference type="ARBA" id="ARBA00023136"/>
    </source>
</evidence>
<keyword evidence="5" id="KW-0472">Membrane</keyword>
<dbReference type="GO" id="GO:0005886">
    <property type="term" value="C:plasma membrane"/>
    <property type="evidence" value="ECO:0007669"/>
    <property type="project" value="UniProtKB-SubCell"/>
</dbReference>
<dbReference type="PANTHER" id="PTHR32217">
    <property type="entry name" value="LYMPHOCYTE ANTIGEN 6H"/>
    <property type="match status" value="1"/>
</dbReference>
<evidence type="ECO:0000256" key="8">
    <source>
        <dbReference type="ARBA" id="ARBA00023288"/>
    </source>
</evidence>
<dbReference type="GeneID" id="103196764"/>
<evidence type="ECO:0000313" key="12">
    <source>
        <dbReference type="RefSeq" id="XP_007938745.1"/>
    </source>
</evidence>
<reference evidence="12" key="1">
    <citation type="submission" date="2025-08" db="UniProtKB">
        <authorList>
            <consortium name="RefSeq"/>
        </authorList>
    </citation>
    <scope>IDENTIFICATION</scope>
</reference>
<dbReference type="RefSeq" id="XP_007938745.1">
    <property type="nucleotide sequence ID" value="XM_007940554.1"/>
</dbReference>
<keyword evidence="7" id="KW-0325">Glycoprotein</keyword>
<dbReference type="CDD" id="cd23541">
    <property type="entry name" value="TFP_LU_ECD_Ly6A_like"/>
    <property type="match status" value="1"/>
</dbReference>
<dbReference type="PANTHER" id="PTHR32217:SF3">
    <property type="entry name" value="LYMPHOCYTE ANTIGEN 6S"/>
    <property type="match status" value="1"/>
</dbReference>
<dbReference type="GO" id="GO:0098552">
    <property type="term" value="C:side of membrane"/>
    <property type="evidence" value="ECO:0007669"/>
    <property type="project" value="UniProtKB-KW"/>
</dbReference>
<comment type="subcellular location">
    <subcellularLocation>
        <location evidence="1">Cell membrane</location>
        <topology evidence="1">Lipid-anchor</topology>
        <topology evidence="1">GPI-anchor</topology>
    </subcellularLocation>
</comment>
<evidence type="ECO:0000259" key="10">
    <source>
        <dbReference type="SMART" id="SM00134"/>
    </source>
</evidence>
<dbReference type="GO" id="GO:0045202">
    <property type="term" value="C:synapse"/>
    <property type="evidence" value="ECO:0007669"/>
    <property type="project" value="GOC"/>
</dbReference>
<dbReference type="Gene3D" id="2.10.60.10">
    <property type="entry name" value="CD59"/>
    <property type="match status" value="1"/>
</dbReference>
<keyword evidence="8" id="KW-0449">Lipoprotein</keyword>
<evidence type="ECO:0000256" key="1">
    <source>
        <dbReference type="ARBA" id="ARBA00004609"/>
    </source>
</evidence>